<protein>
    <submittedName>
        <fullName evidence="2">Uncharacterized protein</fullName>
    </submittedName>
</protein>
<keyword evidence="1" id="KW-0472">Membrane</keyword>
<evidence type="ECO:0000313" key="2">
    <source>
        <dbReference type="EMBL" id="MFC6239488.1"/>
    </source>
</evidence>
<proteinExistence type="predicted"/>
<keyword evidence="1" id="KW-0812">Transmembrane</keyword>
<dbReference type="Proteomes" id="UP001596138">
    <property type="component" value="Unassembled WGS sequence"/>
</dbReference>
<accession>A0ABW1T496</accession>
<sequence length="485" mass="50423">MTGPGDGRLDLDDLGSVIEGASSVDRPSDVVGDDAGSAWKERLDDAGITPWLRRHRVVVGIATVAVVALGVGTTAWLGAQPPPRRDATVDLAAATVDEANGPYLSVLEPDLAVAAYLATTDDPTVSVRVDALEGPGIRASSVGAPQGGGNPDAAVVRAVIGCTDDAIRATTRDFHLRVTTTDAWGRERSGMADLPSTDFGWAEYVRQTCWQQAVAGSVRLGDVRTRIDVGAAAVALQMDVVSTMPFDALLRIDGAELDRLRIPWTGDLSGLVAGGTKAVDARLEVTDCAPGTPDVPRTWVPDSLGAGTAYSETDGIAVVVATADQLAGAQVPLRFTQAQSAVIRRALAAICADTPAVTLSDLRVVRRVADPAFGTTSLTMTAGVTVTDDRTMKVGVSQDPSFGTPAPGQIPWATLPPGGGTATVTWTFECTVNPAPPSVVIRFVDGLRPTPLTVPLDQETVAPWVSDACPLLTPDTLVELGWSLP</sequence>
<evidence type="ECO:0000256" key="1">
    <source>
        <dbReference type="SAM" id="Phobius"/>
    </source>
</evidence>
<name>A0ABW1T496_9ACTN</name>
<reference evidence="3" key="1">
    <citation type="journal article" date="2019" name="Int. J. Syst. Evol. Microbiol.">
        <title>The Global Catalogue of Microorganisms (GCM) 10K type strain sequencing project: providing services to taxonomists for standard genome sequencing and annotation.</title>
        <authorList>
            <consortium name="The Broad Institute Genomics Platform"/>
            <consortium name="The Broad Institute Genome Sequencing Center for Infectious Disease"/>
            <person name="Wu L."/>
            <person name="Ma J."/>
        </authorList>
    </citation>
    <scope>NUCLEOTIDE SEQUENCE [LARGE SCALE GENOMIC DNA]</scope>
    <source>
        <strain evidence="3">CGMCC 4.7317</strain>
    </source>
</reference>
<keyword evidence="3" id="KW-1185">Reference proteome</keyword>
<comment type="caution">
    <text evidence="2">The sequence shown here is derived from an EMBL/GenBank/DDBJ whole genome shotgun (WGS) entry which is preliminary data.</text>
</comment>
<gene>
    <name evidence="2" type="ORF">ACFQGU_16565</name>
</gene>
<feature type="transmembrane region" description="Helical" evidence="1">
    <location>
        <begin position="57"/>
        <end position="79"/>
    </location>
</feature>
<evidence type="ECO:0000313" key="3">
    <source>
        <dbReference type="Proteomes" id="UP001596138"/>
    </source>
</evidence>
<organism evidence="2 3">
    <name type="scientific">Longivirga aurantiaca</name>
    <dbReference type="NCBI Taxonomy" id="1837743"/>
    <lineage>
        <taxon>Bacteria</taxon>
        <taxon>Bacillati</taxon>
        <taxon>Actinomycetota</taxon>
        <taxon>Actinomycetes</taxon>
        <taxon>Sporichthyales</taxon>
        <taxon>Sporichthyaceae</taxon>
        <taxon>Longivirga</taxon>
    </lineage>
</organism>
<dbReference type="RefSeq" id="WP_386768808.1">
    <property type="nucleotide sequence ID" value="NZ_JBHSTI010000034.1"/>
</dbReference>
<keyword evidence="1" id="KW-1133">Transmembrane helix</keyword>
<dbReference type="EMBL" id="JBHSTI010000034">
    <property type="protein sequence ID" value="MFC6239488.1"/>
    <property type="molecule type" value="Genomic_DNA"/>
</dbReference>